<reference evidence="3" key="1">
    <citation type="submission" date="2022-06" db="EMBL/GenBank/DDBJ databases">
        <title>Aquibacillus sp. a new bacterium isolated from soil saline samples.</title>
        <authorList>
            <person name="Galisteo C."/>
            <person name="De La Haba R."/>
            <person name="Sanchez-Porro C."/>
            <person name="Ventosa A."/>
        </authorList>
    </citation>
    <scope>NUCLEOTIDE SEQUENCE</scope>
    <source>
        <strain evidence="3">JCM 12387</strain>
    </source>
</reference>
<organism evidence="3 4">
    <name type="scientific">Aquibacillus koreensis</name>
    <dbReference type="NCBI Taxonomy" id="279446"/>
    <lineage>
        <taxon>Bacteria</taxon>
        <taxon>Bacillati</taxon>
        <taxon>Bacillota</taxon>
        <taxon>Bacilli</taxon>
        <taxon>Bacillales</taxon>
        <taxon>Bacillaceae</taxon>
        <taxon>Aquibacillus</taxon>
    </lineage>
</organism>
<gene>
    <name evidence="3" type="ORF">NC661_13495</name>
</gene>
<dbReference type="RefSeq" id="WP_259869418.1">
    <property type="nucleotide sequence ID" value="NZ_JAMQJZ010000010.1"/>
</dbReference>
<dbReference type="InterPro" id="IPR045679">
    <property type="entry name" value="DUF6199"/>
</dbReference>
<keyword evidence="1" id="KW-0812">Transmembrane</keyword>
<keyword evidence="1" id="KW-1133">Transmembrane helix</keyword>
<feature type="domain" description="DUF6199" evidence="2">
    <location>
        <begin position="111"/>
        <end position="167"/>
    </location>
</feature>
<keyword evidence="1" id="KW-0472">Membrane</keyword>
<dbReference type="EMBL" id="JAMQJZ010000010">
    <property type="protein sequence ID" value="MDC3421385.1"/>
    <property type="molecule type" value="Genomic_DNA"/>
</dbReference>
<dbReference type="Proteomes" id="UP001145072">
    <property type="component" value="Unassembled WGS sequence"/>
</dbReference>
<evidence type="ECO:0000313" key="3">
    <source>
        <dbReference type="EMBL" id="MDC3421385.1"/>
    </source>
</evidence>
<accession>A0A9X3WKI3</accession>
<feature type="transmembrane region" description="Helical" evidence="1">
    <location>
        <begin position="111"/>
        <end position="134"/>
    </location>
</feature>
<dbReference type="Pfam" id="PF19701">
    <property type="entry name" value="DUF6199"/>
    <property type="match status" value="1"/>
</dbReference>
<name>A0A9X3WKI3_9BACI</name>
<dbReference type="AlphaFoldDB" id="A0A9X3WKI3"/>
<proteinExistence type="predicted"/>
<sequence length="167" mass="18390">MRLTIQLIVLIFLSLFITINTSAKSPEEIEISNGEIVKVFFEERSNGYRYEVEFENGHTYYYEKSGNTGHGGGSAELTSDEMNLAEGAINKYEQINGDATKPNSKSSGNPVGIVIILFGLLGAVFPQAAWYLEIGWKLRDAEPSEFALIANRFGGILAAIFGLFILL</sequence>
<keyword evidence="4" id="KW-1185">Reference proteome</keyword>
<evidence type="ECO:0000313" key="4">
    <source>
        <dbReference type="Proteomes" id="UP001145072"/>
    </source>
</evidence>
<feature type="transmembrane region" description="Helical" evidence="1">
    <location>
        <begin position="146"/>
        <end position="166"/>
    </location>
</feature>
<evidence type="ECO:0000256" key="1">
    <source>
        <dbReference type="SAM" id="Phobius"/>
    </source>
</evidence>
<evidence type="ECO:0000259" key="2">
    <source>
        <dbReference type="Pfam" id="PF19701"/>
    </source>
</evidence>
<protein>
    <recommendedName>
        <fullName evidence="2">DUF6199 domain-containing protein</fullName>
    </recommendedName>
</protein>
<comment type="caution">
    <text evidence="3">The sequence shown here is derived from an EMBL/GenBank/DDBJ whole genome shotgun (WGS) entry which is preliminary data.</text>
</comment>